<dbReference type="Pfam" id="PF04893">
    <property type="entry name" value="Yip1"/>
    <property type="match status" value="1"/>
</dbReference>
<feature type="transmembrane region" description="Helical" evidence="5">
    <location>
        <begin position="35"/>
        <end position="56"/>
    </location>
</feature>
<evidence type="ECO:0000259" key="6">
    <source>
        <dbReference type="Pfam" id="PF04893"/>
    </source>
</evidence>
<protein>
    <recommendedName>
        <fullName evidence="6">Yip1 domain-containing protein</fullName>
    </recommendedName>
</protein>
<evidence type="ECO:0000256" key="2">
    <source>
        <dbReference type="ARBA" id="ARBA00022692"/>
    </source>
</evidence>
<dbReference type="OrthoDB" id="7688451at2"/>
<reference evidence="8" key="1">
    <citation type="submission" date="2017-12" db="EMBL/GenBank/DDBJ databases">
        <title>Genomic analysis of Paracoccus sp. CBA4604.</title>
        <authorList>
            <person name="Roh S.W."/>
            <person name="Kim J.Y."/>
            <person name="Kim J.S."/>
        </authorList>
    </citation>
    <scope>NUCLEOTIDE SEQUENCE [LARGE SCALE GENOMIC DNA]</scope>
    <source>
        <strain evidence="8">CBA4604</strain>
    </source>
</reference>
<name>A0A2K9MGT7_9RHOB</name>
<dbReference type="GO" id="GO:0016020">
    <property type="term" value="C:membrane"/>
    <property type="evidence" value="ECO:0007669"/>
    <property type="project" value="UniProtKB-SubCell"/>
</dbReference>
<dbReference type="Proteomes" id="UP000234882">
    <property type="component" value="Chromosome"/>
</dbReference>
<keyword evidence="4 5" id="KW-0472">Membrane</keyword>
<dbReference type="InterPro" id="IPR006977">
    <property type="entry name" value="Yip1_dom"/>
</dbReference>
<keyword evidence="2 5" id="KW-0812">Transmembrane</keyword>
<evidence type="ECO:0000256" key="5">
    <source>
        <dbReference type="SAM" id="Phobius"/>
    </source>
</evidence>
<dbReference type="RefSeq" id="WP_101500159.1">
    <property type="nucleotide sequence ID" value="NZ_CP025583.1"/>
</dbReference>
<feature type="transmembrane region" description="Helical" evidence="5">
    <location>
        <begin position="165"/>
        <end position="190"/>
    </location>
</feature>
<comment type="subcellular location">
    <subcellularLocation>
        <location evidence="1">Membrane</location>
        <topology evidence="1">Multi-pass membrane protein</topology>
    </subcellularLocation>
</comment>
<proteinExistence type="predicted"/>
<feature type="domain" description="Yip1" evidence="6">
    <location>
        <begin position="13"/>
        <end position="181"/>
    </location>
</feature>
<organism evidence="7 8">
    <name type="scientific">Paracoccus jeotgali</name>
    <dbReference type="NCBI Taxonomy" id="2065379"/>
    <lineage>
        <taxon>Bacteria</taxon>
        <taxon>Pseudomonadati</taxon>
        <taxon>Pseudomonadota</taxon>
        <taxon>Alphaproteobacteria</taxon>
        <taxon>Rhodobacterales</taxon>
        <taxon>Paracoccaceae</taxon>
        <taxon>Paracoccus</taxon>
    </lineage>
</organism>
<feature type="transmembrane region" description="Helical" evidence="5">
    <location>
        <begin position="136"/>
        <end position="153"/>
    </location>
</feature>
<dbReference type="AlphaFoldDB" id="A0A2K9MGT7"/>
<keyword evidence="3 5" id="KW-1133">Transmembrane helix</keyword>
<dbReference type="KEGG" id="paru:CYR75_11470"/>
<evidence type="ECO:0000256" key="3">
    <source>
        <dbReference type="ARBA" id="ARBA00022989"/>
    </source>
</evidence>
<gene>
    <name evidence="7" type="ORF">CYR75_11470</name>
</gene>
<evidence type="ECO:0000313" key="8">
    <source>
        <dbReference type="Proteomes" id="UP000234882"/>
    </source>
</evidence>
<feature type="transmembrane region" description="Helical" evidence="5">
    <location>
        <begin position="108"/>
        <end position="130"/>
    </location>
</feature>
<dbReference type="EMBL" id="CP025583">
    <property type="protein sequence ID" value="AUM74814.1"/>
    <property type="molecule type" value="Genomic_DNA"/>
</dbReference>
<evidence type="ECO:0000256" key="4">
    <source>
        <dbReference type="ARBA" id="ARBA00023136"/>
    </source>
</evidence>
<evidence type="ECO:0000313" key="7">
    <source>
        <dbReference type="EMBL" id="AUM74814.1"/>
    </source>
</evidence>
<evidence type="ECO:0000256" key="1">
    <source>
        <dbReference type="ARBA" id="ARBA00004141"/>
    </source>
</evidence>
<feature type="transmembrane region" description="Helical" evidence="5">
    <location>
        <begin position="76"/>
        <end position="96"/>
    </location>
</feature>
<accession>A0A2K9MGT7</accession>
<keyword evidence="8" id="KW-1185">Reference proteome</keyword>
<sequence length="197" mass="20810">MNFDGFLQLLRNSLRQPELALRQLHGLNLPVSARWMALVVLVSLSSIMATLVMRAFPFLGDGGMNLPEIAPIPRAALQFVGIALAAWLIATVGRAFGGRGSFGTSLLVVMWLETVLLVAQVVQLLIMLLFPLGGSVLGLIAVLAVMWMSVQLIKALHGFSSAGLVFLGMLATGLMTLMFLSVLAGALGVLPDPSAGT</sequence>